<dbReference type="InterPro" id="IPR011006">
    <property type="entry name" value="CheY-like_superfamily"/>
</dbReference>
<dbReference type="InterPro" id="IPR005561">
    <property type="entry name" value="ANTAR"/>
</dbReference>
<dbReference type="SMART" id="SM01012">
    <property type="entry name" value="ANTAR"/>
    <property type="match status" value="1"/>
</dbReference>
<dbReference type="InterPro" id="IPR003018">
    <property type="entry name" value="GAF"/>
</dbReference>
<keyword evidence="7" id="KW-1185">Reference proteome</keyword>
<proteinExistence type="predicted"/>
<dbReference type="RefSeq" id="WP_255064532.1">
    <property type="nucleotide sequence ID" value="NZ_JANDBD010000017.1"/>
</dbReference>
<protein>
    <submittedName>
        <fullName evidence="6">GAF and ANTAR domain-containing protein</fullName>
    </submittedName>
</protein>
<gene>
    <name evidence="6" type="ORF">NM203_30300</name>
</gene>
<keyword evidence="2" id="KW-0418">Kinase</keyword>
<dbReference type="InterPro" id="IPR029016">
    <property type="entry name" value="GAF-like_dom_sf"/>
</dbReference>
<evidence type="ECO:0000256" key="3">
    <source>
        <dbReference type="ARBA" id="ARBA00023015"/>
    </source>
</evidence>
<evidence type="ECO:0000256" key="2">
    <source>
        <dbReference type="ARBA" id="ARBA00022777"/>
    </source>
</evidence>
<dbReference type="EMBL" id="JANDBD010000017">
    <property type="protein sequence ID" value="MCP9276488.1"/>
    <property type="molecule type" value="Genomic_DNA"/>
</dbReference>
<dbReference type="Proteomes" id="UP001651690">
    <property type="component" value="Unassembled WGS sequence"/>
</dbReference>
<keyword evidence="4" id="KW-0804">Transcription</keyword>
<dbReference type="InterPro" id="IPR036388">
    <property type="entry name" value="WH-like_DNA-bd_sf"/>
</dbReference>
<reference evidence="6 7" key="1">
    <citation type="submission" date="2022-06" db="EMBL/GenBank/DDBJ databases">
        <title>Mycolicibacterium sp. CAU 1645 isolated from seawater.</title>
        <authorList>
            <person name="Kim W."/>
        </authorList>
    </citation>
    <scope>NUCLEOTIDE SEQUENCE [LARGE SCALE GENOMIC DNA]</scope>
    <source>
        <strain evidence="6 7">CAU 1645</strain>
    </source>
</reference>
<comment type="caution">
    <text evidence="6">The sequence shown here is derived from an EMBL/GenBank/DDBJ whole genome shotgun (WGS) entry which is preliminary data.</text>
</comment>
<dbReference type="Pfam" id="PF13185">
    <property type="entry name" value="GAF_2"/>
    <property type="match status" value="1"/>
</dbReference>
<feature type="domain" description="ANTAR" evidence="5">
    <location>
        <begin position="161"/>
        <end position="222"/>
    </location>
</feature>
<dbReference type="Gene3D" id="3.30.450.40">
    <property type="match status" value="1"/>
</dbReference>
<accession>A0ABT1MBF8</accession>
<dbReference type="Gene3D" id="1.10.10.10">
    <property type="entry name" value="Winged helix-like DNA-binding domain superfamily/Winged helix DNA-binding domain"/>
    <property type="match status" value="1"/>
</dbReference>
<dbReference type="PROSITE" id="PS50921">
    <property type="entry name" value="ANTAR"/>
    <property type="match status" value="1"/>
</dbReference>
<dbReference type="Pfam" id="PF03861">
    <property type="entry name" value="ANTAR"/>
    <property type="match status" value="1"/>
</dbReference>
<dbReference type="SUPFAM" id="SSF55781">
    <property type="entry name" value="GAF domain-like"/>
    <property type="match status" value="1"/>
</dbReference>
<dbReference type="SUPFAM" id="SSF52172">
    <property type="entry name" value="CheY-like"/>
    <property type="match status" value="1"/>
</dbReference>
<dbReference type="PIRSF" id="PIRSF036625">
    <property type="entry name" value="GAF_ANTAR"/>
    <property type="match status" value="1"/>
</dbReference>
<evidence type="ECO:0000256" key="4">
    <source>
        <dbReference type="ARBA" id="ARBA00023163"/>
    </source>
</evidence>
<evidence type="ECO:0000256" key="1">
    <source>
        <dbReference type="ARBA" id="ARBA00022679"/>
    </source>
</evidence>
<evidence type="ECO:0000259" key="5">
    <source>
        <dbReference type="PROSITE" id="PS50921"/>
    </source>
</evidence>
<evidence type="ECO:0000313" key="6">
    <source>
        <dbReference type="EMBL" id="MCP9276488.1"/>
    </source>
</evidence>
<keyword evidence="1" id="KW-0808">Transferase</keyword>
<name>A0ABT1MBF8_9MYCO</name>
<dbReference type="InterPro" id="IPR012074">
    <property type="entry name" value="GAF_ANTAR"/>
</dbReference>
<evidence type="ECO:0000313" key="7">
    <source>
        <dbReference type="Proteomes" id="UP001651690"/>
    </source>
</evidence>
<keyword evidence="3" id="KW-0805">Transcription regulation</keyword>
<sequence length="230" mass="25320">MNERSSLQLVEVLRNLAIEMRAEPDPDATLRRIVAAAVDLIPGVYWAGVSSVRQGRVEAEVPSDDVARALDRRQSELGEGPAIDLLVDQGRVIIPDLRMETRWPRFAQSAVERNVQCLAMFRLFLDRDSLGVLTLYGSEPDVFDEDAVLHAEILAQHVSCAIAGARAVDQMHRAIASRQVIDQAKGVLMERLHVDAVMAFGLLARISQDTGTTLTEVAENVIETAQHESS</sequence>
<organism evidence="6 7">
    <name type="scientific">Mycolicibacterium arenosum</name>
    <dbReference type="NCBI Taxonomy" id="2952157"/>
    <lineage>
        <taxon>Bacteria</taxon>
        <taxon>Bacillati</taxon>
        <taxon>Actinomycetota</taxon>
        <taxon>Actinomycetes</taxon>
        <taxon>Mycobacteriales</taxon>
        <taxon>Mycobacteriaceae</taxon>
        <taxon>Mycolicibacterium</taxon>
    </lineage>
</organism>